<reference evidence="1" key="1">
    <citation type="submission" date="2021-01" db="EMBL/GenBank/DDBJ databases">
        <title>Metabolic potential, ecology and presence of endohyphal bacteria is reflected in genomic diversity of Mucoromycotina.</title>
        <authorList>
            <person name="Muszewska A."/>
            <person name="Okrasinska A."/>
            <person name="Steczkiewicz K."/>
            <person name="Drgas O."/>
            <person name="Orlowska M."/>
            <person name="Perlinska-Lenart U."/>
            <person name="Aleksandrzak-Piekarczyk T."/>
            <person name="Szatraj K."/>
            <person name="Zielenkiewicz U."/>
            <person name="Pilsyk S."/>
            <person name="Malc E."/>
            <person name="Mieczkowski P."/>
            <person name="Kruszewska J.S."/>
            <person name="Biernat P."/>
            <person name="Pawlowska J."/>
        </authorList>
    </citation>
    <scope>NUCLEOTIDE SEQUENCE</scope>
    <source>
        <strain evidence="1">WA0000018081</strain>
    </source>
</reference>
<accession>A0A8H7VZ21</accession>
<protein>
    <submittedName>
        <fullName evidence="1">Uncharacterized protein</fullName>
    </submittedName>
</protein>
<keyword evidence="2" id="KW-1185">Reference proteome</keyword>
<comment type="caution">
    <text evidence="1">The sequence shown here is derived from an EMBL/GenBank/DDBJ whole genome shotgun (WGS) entry which is preliminary data.</text>
</comment>
<dbReference type="AlphaFoldDB" id="A0A8H7VZ21"/>
<sequence length="211" mass="24745">MEFALRYFGLNTVYRAVIDTAPLNQGAMNNPSAAEIEAAVNQLKDLLIFAIVQTQNNNWIFITQVEVYYHDRRIDDVAQVDEKNDYSDILTVNMERCQEGRRLWYELCFWCQKLEIVVTGGYYNYENSTAIYEELSEVEYLALENKITKLEYWKNLGFEDIVAKEDILARLEQLKITKERRLSKSKKLLVELISTRQLNTNNITLMNLYNG</sequence>
<organism evidence="1 2">
    <name type="scientific">Thamnidium elegans</name>
    <dbReference type="NCBI Taxonomy" id="101142"/>
    <lineage>
        <taxon>Eukaryota</taxon>
        <taxon>Fungi</taxon>
        <taxon>Fungi incertae sedis</taxon>
        <taxon>Mucoromycota</taxon>
        <taxon>Mucoromycotina</taxon>
        <taxon>Mucoromycetes</taxon>
        <taxon>Mucorales</taxon>
        <taxon>Mucorineae</taxon>
        <taxon>Mucoraceae</taxon>
        <taxon>Thamnidium</taxon>
    </lineage>
</organism>
<gene>
    <name evidence="1" type="ORF">INT48_005722</name>
</gene>
<proteinExistence type="predicted"/>
<dbReference type="Proteomes" id="UP000613177">
    <property type="component" value="Unassembled WGS sequence"/>
</dbReference>
<evidence type="ECO:0000313" key="1">
    <source>
        <dbReference type="EMBL" id="KAG2232419.1"/>
    </source>
</evidence>
<dbReference type="EMBL" id="JAEPRE010000112">
    <property type="protein sequence ID" value="KAG2232419.1"/>
    <property type="molecule type" value="Genomic_DNA"/>
</dbReference>
<evidence type="ECO:0000313" key="2">
    <source>
        <dbReference type="Proteomes" id="UP000613177"/>
    </source>
</evidence>
<name>A0A8H7VZ21_9FUNG</name>